<feature type="transmembrane region" description="Helical" evidence="2">
    <location>
        <begin position="42"/>
        <end position="63"/>
    </location>
</feature>
<keyword evidence="5" id="KW-1185">Reference proteome</keyword>
<dbReference type="EMBL" id="JBHSUW010000001">
    <property type="protein sequence ID" value="MFC6505466.1"/>
    <property type="molecule type" value="Genomic_DNA"/>
</dbReference>
<feature type="region of interest" description="Disordered" evidence="1">
    <location>
        <begin position="200"/>
        <end position="227"/>
    </location>
</feature>
<keyword evidence="4" id="KW-0255">Endonuclease</keyword>
<sequence length="256" mass="27596">MGRLRLRRPRGVAELIATAVVALAVLVLMARTVATAVGVLRAAWPALLALAPLTGIVAVCRIMQATTMRRRERERLATLRITLAEFDAMDDSRFEYALRDLLVRDGWPARRVSGGGDQAADVIGDHPQRGRIVVQAKHTRVGGKVGSSVMYAVKGTACDCRERQEEAACRCLRAAAHCLRPGRHDLQAVLPDPALISSTGWRQGRIGAPPADPHGSSRISGSSRHAPDASLHALGHVHWLLAAPSPTRAPAMRYTV</sequence>
<dbReference type="EC" id="3.1.21.-" evidence="4"/>
<keyword evidence="2" id="KW-1133">Transmembrane helix</keyword>
<dbReference type="GO" id="GO:0016787">
    <property type="term" value="F:hydrolase activity"/>
    <property type="evidence" value="ECO:0007669"/>
    <property type="project" value="UniProtKB-KW"/>
</dbReference>
<evidence type="ECO:0000313" key="4">
    <source>
        <dbReference type="EMBL" id="MFC6505466.1"/>
    </source>
</evidence>
<dbReference type="GO" id="GO:0004519">
    <property type="term" value="F:endonuclease activity"/>
    <property type="evidence" value="ECO:0007669"/>
    <property type="project" value="UniProtKB-KW"/>
</dbReference>
<gene>
    <name evidence="4" type="ORF">ACFQFF_29340</name>
</gene>
<evidence type="ECO:0000313" key="5">
    <source>
        <dbReference type="Proteomes" id="UP001596321"/>
    </source>
</evidence>
<organism evidence="4 5">
    <name type="scientific">Streptomyces plicatus</name>
    <dbReference type="NCBI Taxonomy" id="1922"/>
    <lineage>
        <taxon>Bacteria</taxon>
        <taxon>Bacillati</taxon>
        <taxon>Actinomycetota</taxon>
        <taxon>Actinomycetes</taxon>
        <taxon>Kitasatosporales</taxon>
        <taxon>Streptomycetaceae</taxon>
        <taxon>Streptomyces</taxon>
        <taxon>Streptomyces rochei group</taxon>
    </lineage>
</organism>
<keyword evidence="4" id="KW-0540">Nuclease</keyword>
<protein>
    <submittedName>
        <fullName evidence="4">Restriction endonuclease</fullName>
        <ecNumber evidence="4">3.1.21.-</ecNumber>
    </submittedName>
</protein>
<evidence type="ECO:0000256" key="2">
    <source>
        <dbReference type="SAM" id="Phobius"/>
    </source>
</evidence>
<comment type="caution">
    <text evidence="4">The sequence shown here is derived from an EMBL/GenBank/DDBJ whole genome shotgun (WGS) entry which is preliminary data.</text>
</comment>
<evidence type="ECO:0000256" key="1">
    <source>
        <dbReference type="SAM" id="MobiDB-lite"/>
    </source>
</evidence>
<feature type="compositionally biased region" description="Low complexity" evidence="1">
    <location>
        <begin position="214"/>
        <end position="224"/>
    </location>
</feature>
<dbReference type="Pfam" id="PF04471">
    <property type="entry name" value="Mrr_cat"/>
    <property type="match status" value="1"/>
</dbReference>
<dbReference type="InterPro" id="IPR007560">
    <property type="entry name" value="Restrct_endonuc_IV_Mrr"/>
</dbReference>
<evidence type="ECO:0000259" key="3">
    <source>
        <dbReference type="Pfam" id="PF04471"/>
    </source>
</evidence>
<feature type="transmembrane region" description="Helical" evidence="2">
    <location>
        <begin position="12"/>
        <end position="30"/>
    </location>
</feature>
<keyword evidence="2" id="KW-0472">Membrane</keyword>
<dbReference type="RefSeq" id="WP_246534247.1">
    <property type="nucleotide sequence ID" value="NZ_BMUJ01000011.1"/>
</dbReference>
<proteinExistence type="predicted"/>
<feature type="domain" description="Restriction endonuclease type IV Mrr" evidence="3">
    <location>
        <begin position="87"/>
        <end position="156"/>
    </location>
</feature>
<name>A0ABW1Y6V3_STRPL</name>
<reference evidence="5" key="1">
    <citation type="journal article" date="2019" name="Int. J. Syst. Evol. Microbiol.">
        <title>The Global Catalogue of Microorganisms (GCM) 10K type strain sequencing project: providing services to taxonomists for standard genome sequencing and annotation.</title>
        <authorList>
            <consortium name="The Broad Institute Genomics Platform"/>
            <consortium name="The Broad Institute Genome Sequencing Center for Infectious Disease"/>
            <person name="Wu L."/>
            <person name="Ma J."/>
        </authorList>
    </citation>
    <scope>NUCLEOTIDE SEQUENCE [LARGE SCALE GENOMIC DNA]</scope>
    <source>
        <strain evidence="5">JCM 4504</strain>
    </source>
</reference>
<keyword evidence="4" id="KW-0378">Hydrolase</keyword>
<keyword evidence="2" id="KW-0812">Transmembrane</keyword>
<dbReference type="Proteomes" id="UP001596321">
    <property type="component" value="Unassembled WGS sequence"/>
</dbReference>
<accession>A0ABW1Y6V3</accession>